<evidence type="ECO:0000256" key="10">
    <source>
        <dbReference type="SAM" id="SignalP"/>
    </source>
</evidence>
<comment type="caution">
    <text evidence="12">The sequence shown here is derived from an EMBL/GenBank/DDBJ whole genome shotgun (WGS) entry which is preliminary data.</text>
</comment>
<evidence type="ECO:0000256" key="3">
    <source>
        <dbReference type="ARBA" id="ARBA00022729"/>
    </source>
</evidence>
<dbReference type="InterPro" id="IPR039391">
    <property type="entry name" value="Phytocyanin-like"/>
</dbReference>
<keyword evidence="9" id="KW-0812">Transmembrane</keyword>
<keyword evidence="9" id="KW-1133">Transmembrane helix</keyword>
<proteinExistence type="inferred from homology"/>
<keyword evidence="13" id="KW-1185">Reference proteome</keyword>
<feature type="chain" id="PRO_5025431058" evidence="10">
    <location>
        <begin position="27"/>
        <end position="195"/>
    </location>
</feature>
<keyword evidence="2" id="KW-0536">Nodulation</keyword>
<comment type="function">
    <text evidence="8">May act as a carbohydrate transporter.</text>
</comment>
<dbReference type="GO" id="GO:0009877">
    <property type="term" value="P:nodulation"/>
    <property type="evidence" value="ECO:0007669"/>
    <property type="project" value="UniProtKB-KW"/>
</dbReference>
<gene>
    <name evidence="12" type="ORF">Lalb_Chr07g0179871</name>
</gene>
<sequence length="195" mass="20880">MSSLSSVSPLFFIMFLVFLLISCCQGFEFVVGGSKYLWKVPLDSQDSLNRWAQSQLFNIGDTLVFKYDSSTESVHVVNKKDYLACNTLGNHSVFQDGNSKFHLRDSGPIHFISGSQGHCQMGLKLVVVLMSPTPAAAAAGNETIHSPPISLALPSPGPSAHPPSIKQAVPHTSDAVFISAVTGLGVSLAMIIFLT</sequence>
<evidence type="ECO:0000256" key="9">
    <source>
        <dbReference type="SAM" id="Phobius"/>
    </source>
</evidence>
<evidence type="ECO:0000256" key="7">
    <source>
        <dbReference type="ARBA" id="ARBA00035011"/>
    </source>
</evidence>
<dbReference type="Proteomes" id="UP000447434">
    <property type="component" value="Chromosome 7"/>
</dbReference>
<protein>
    <submittedName>
        <fullName evidence="12">Putative cupredoxin</fullName>
    </submittedName>
</protein>
<dbReference type="GO" id="GO:0009055">
    <property type="term" value="F:electron transfer activity"/>
    <property type="evidence" value="ECO:0007669"/>
    <property type="project" value="InterPro"/>
</dbReference>
<evidence type="ECO:0000256" key="2">
    <source>
        <dbReference type="ARBA" id="ARBA00022458"/>
    </source>
</evidence>
<evidence type="ECO:0000259" key="11">
    <source>
        <dbReference type="PROSITE" id="PS51485"/>
    </source>
</evidence>
<evidence type="ECO:0000256" key="8">
    <source>
        <dbReference type="ARBA" id="ARBA00037626"/>
    </source>
</evidence>
<dbReference type="InterPro" id="IPR008972">
    <property type="entry name" value="Cupredoxin"/>
</dbReference>
<comment type="similarity">
    <text evidence="7">Belongs to the early nodulin-like (ENODL) family.</text>
</comment>
<dbReference type="GO" id="GO:0005886">
    <property type="term" value="C:plasma membrane"/>
    <property type="evidence" value="ECO:0007669"/>
    <property type="project" value="TreeGrafter"/>
</dbReference>
<comment type="subcellular location">
    <subcellularLocation>
        <location evidence="1">Endomembrane system</location>
    </subcellularLocation>
</comment>
<dbReference type="GO" id="GO:0012505">
    <property type="term" value="C:endomembrane system"/>
    <property type="evidence" value="ECO:0007669"/>
    <property type="project" value="UniProtKB-SubCell"/>
</dbReference>
<keyword evidence="4 9" id="KW-0472">Membrane</keyword>
<dbReference type="PROSITE" id="PS51485">
    <property type="entry name" value="PHYTOCYANIN"/>
    <property type="match status" value="1"/>
</dbReference>
<dbReference type="Pfam" id="PF02298">
    <property type="entry name" value="Cu_bind_like"/>
    <property type="match status" value="1"/>
</dbReference>
<evidence type="ECO:0000256" key="1">
    <source>
        <dbReference type="ARBA" id="ARBA00004308"/>
    </source>
</evidence>
<keyword evidence="6" id="KW-0325">Glycoprotein</keyword>
<name>A0A6A4Q8D6_LUPAL</name>
<accession>A0A6A4Q8D6</accession>
<evidence type="ECO:0000256" key="5">
    <source>
        <dbReference type="ARBA" id="ARBA00023157"/>
    </source>
</evidence>
<evidence type="ECO:0000256" key="6">
    <source>
        <dbReference type="ARBA" id="ARBA00023180"/>
    </source>
</evidence>
<dbReference type="OrthoDB" id="1937044at2759"/>
<dbReference type="FunFam" id="2.60.40.420:FF:000034">
    <property type="entry name" value="Cupredoxin superfamily protein"/>
    <property type="match status" value="1"/>
</dbReference>
<keyword evidence="3 10" id="KW-0732">Signal</keyword>
<dbReference type="PANTHER" id="PTHR33021">
    <property type="entry name" value="BLUE COPPER PROTEIN"/>
    <property type="match status" value="1"/>
</dbReference>
<evidence type="ECO:0000256" key="4">
    <source>
        <dbReference type="ARBA" id="ARBA00023136"/>
    </source>
</evidence>
<reference evidence="13" key="1">
    <citation type="journal article" date="2020" name="Nat. Commun.">
        <title>Genome sequence of the cluster root forming white lupin.</title>
        <authorList>
            <person name="Hufnagel B."/>
            <person name="Marques A."/>
            <person name="Soriano A."/>
            <person name="Marques L."/>
            <person name="Divol F."/>
            <person name="Doumas P."/>
            <person name="Sallet E."/>
            <person name="Mancinotti D."/>
            <person name="Carrere S."/>
            <person name="Marande W."/>
            <person name="Arribat S."/>
            <person name="Keller J."/>
            <person name="Huneau C."/>
            <person name="Blein T."/>
            <person name="Aime D."/>
            <person name="Laguerre M."/>
            <person name="Taylor J."/>
            <person name="Schubert V."/>
            <person name="Nelson M."/>
            <person name="Geu-Flores F."/>
            <person name="Crespi M."/>
            <person name="Gallardo-Guerrero K."/>
            <person name="Delaux P.-M."/>
            <person name="Salse J."/>
            <person name="Berges H."/>
            <person name="Guyot R."/>
            <person name="Gouzy J."/>
            <person name="Peret B."/>
        </authorList>
    </citation>
    <scope>NUCLEOTIDE SEQUENCE [LARGE SCALE GENOMIC DNA]</scope>
    <source>
        <strain evidence="13">cv. Amiga</strain>
    </source>
</reference>
<evidence type="ECO:0000313" key="13">
    <source>
        <dbReference type="Proteomes" id="UP000447434"/>
    </source>
</evidence>
<feature type="signal peptide" evidence="10">
    <location>
        <begin position="1"/>
        <end position="26"/>
    </location>
</feature>
<feature type="domain" description="Phytocyanin" evidence="11">
    <location>
        <begin position="27"/>
        <end position="131"/>
    </location>
</feature>
<feature type="transmembrane region" description="Helical" evidence="9">
    <location>
        <begin position="175"/>
        <end position="194"/>
    </location>
</feature>
<dbReference type="EMBL" id="WOCE01000007">
    <property type="protein sequence ID" value="KAE9609799.1"/>
    <property type="molecule type" value="Genomic_DNA"/>
</dbReference>
<dbReference type="SUPFAM" id="SSF49503">
    <property type="entry name" value="Cupredoxins"/>
    <property type="match status" value="1"/>
</dbReference>
<evidence type="ECO:0000313" key="12">
    <source>
        <dbReference type="EMBL" id="KAE9609799.1"/>
    </source>
</evidence>
<dbReference type="InterPro" id="IPR003245">
    <property type="entry name" value="Phytocyanin_dom"/>
</dbReference>
<organism evidence="12 13">
    <name type="scientific">Lupinus albus</name>
    <name type="common">White lupine</name>
    <name type="synonym">Lupinus termis</name>
    <dbReference type="NCBI Taxonomy" id="3870"/>
    <lineage>
        <taxon>Eukaryota</taxon>
        <taxon>Viridiplantae</taxon>
        <taxon>Streptophyta</taxon>
        <taxon>Embryophyta</taxon>
        <taxon>Tracheophyta</taxon>
        <taxon>Spermatophyta</taxon>
        <taxon>Magnoliopsida</taxon>
        <taxon>eudicotyledons</taxon>
        <taxon>Gunneridae</taxon>
        <taxon>Pentapetalae</taxon>
        <taxon>rosids</taxon>
        <taxon>fabids</taxon>
        <taxon>Fabales</taxon>
        <taxon>Fabaceae</taxon>
        <taxon>Papilionoideae</taxon>
        <taxon>50 kb inversion clade</taxon>
        <taxon>genistoids sensu lato</taxon>
        <taxon>core genistoids</taxon>
        <taxon>Genisteae</taxon>
        <taxon>Lupinus</taxon>
    </lineage>
</organism>
<dbReference type="PANTHER" id="PTHR33021:SF519">
    <property type="entry name" value="EARLY NODULIN-LIKE PROTEIN 10"/>
    <property type="match status" value="1"/>
</dbReference>
<dbReference type="AlphaFoldDB" id="A0A6A4Q8D6"/>
<keyword evidence="5" id="KW-1015">Disulfide bond</keyword>
<dbReference type="Gene3D" id="2.60.40.420">
    <property type="entry name" value="Cupredoxins - blue copper proteins"/>
    <property type="match status" value="1"/>
</dbReference>